<dbReference type="EC" id="2.7.11.1" evidence="2"/>
<keyword evidence="9" id="KW-0067">ATP-binding</keyword>
<reference evidence="15 16" key="1">
    <citation type="journal article" date="2020" name="Mol. Plant">
        <title>The Chromosome-Based Rubber Tree Genome Provides New Insights into Spurge Genome Evolution and Rubber Biosynthesis.</title>
        <authorList>
            <person name="Liu J."/>
            <person name="Shi C."/>
            <person name="Shi C.C."/>
            <person name="Li W."/>
            <person name="Zhang Q.J."/>
            <person name="Zhang Y."/>
            <person name="Li K."/>
            <person name="Lu H.F."/>
            <person name="Shi C."/>
            <person name="Zhu S.T."/>
            <person name="Xiao Z.Y."/>
            <person name="Nan H."/>
            <person name="Yue Y."/>
            <person name="Zhu X.G."/>
            <person name="Wu Y."/>
            <person name="Hong X.N."/>
            <person name="Fan G.Y."/>
            <person name="Tong Y."/>
            <person name="Zhang D."/>
            <person name="Mao C.L."/>
            <person name="Liu Y.L."/>
            <person name="Hao S.J."/>
            <person name="Liu W.Q."/>
            <person name="Lv M.Q."/>
            <person name="Zhang H.B."/>
            <person name="Liu Y."/>
            <person name="Hu-Tang G.R."/>
            <person name="Wang J.P."/>
            <person name="Wang J.H."/>
            <person name="Sun Y.H."/>
            <person name="Ni S.B."/>
            <person name="Chen W.B."/>
            <person name="Zhang X.C."/>
            <person name="Jiao Y.N."/>
            <person name="Eichler E.E."/>
            <person name="Li G.H."/>
            <person name="Liu X."/>
            <person name="Gao L.Z."/>
        </authorList>
    </citation>
    <scope>NUCLEOTIDE SEQUENCE [LARGE SCALE GENOMIC DNA]</scope>
    <source>
        <strain evidence="16">cv. GT1</strain>
        <tissue evidence="15">Leaf</tissue>
    </source>
</reference>
<evidence type="ECO:0000256" key="9">
    <source>
        <dbReference type="ARBA" id="ARBA00022840"/>
    </source>
</evidence>
<dbReference type="PANTHER" id="PTHR47982">
    <property type="entry name" value="PROLINE-RICH RECEPTOR-LIKE PROTEIN KINASE PERK4"/>
    <property type="match status" value="1"/>
</dbReference>
<keyword evidence="10" id="KW-1133">Transmembrane helix</keyword>
<dbReference type="SUPFAM" id="SSF56112">
    <property type="entry name" value="Protein kinase-like (PK-like)"/>
    <property type="match status" value="1"/>
</dbReference>
<comment type="catalytic activity">
    <reaction evidence="13">
        <text>L-seryl-[protein] + ATP = O-phospho-L-seryl-[protein] + ADP + H(+)</text>
        <dbReference type="Rhea" id="RHEA:17989"/>
        <dbReference type="Rhea" id="RHEA-COMP:9863"/>
        <dbReference type="Rhea" id="RHEA-COMP:11604"/>
        <dbReference type="ChEBI" id="CHEBI:15378"/>
        <dbReference type="ChEBI" id="CHEBI:29999"/>
        <dbReference type="ChEBI" id="CHEBI:30616"/>
        <dbReference type="ChEBI" id="CHEBI:83421"/>
        <dbReference type="ChEBI" id="CHEBI:456216"/>
        <dbReference type="EC" id="2.7.11.1"/>
    </reaction>
</comment>
<keyword evidence="5" id="KW-0808">Transferase</keyword>
<dbReference type="GO" id="GO:0005886">
    <property type="term" value="C:plasma membrane"/>
    <property type="evidence" value="ECO:0007669"/>
    <property type="project" value="UniProtKB-SubCell"/>
</dbReference>
<evidence type="ECO:0000256" key="11">
    <source>
        <dbReference type="ARBA" id="ARBA00023136"/>
    </source>
</evidence>
<feature type="region of interest" description="Disordered" evidence="14">
    <location>
        <begin position="13"/>
        <end position="105"/>
    </location>
</feature>
<comment type="caution">
    <text evidence="15">The sequence shown here is derived from an EMBL/GenBank/DDBJ whole genome shotgun (WGS) entry which is preliminary data.</text>
</comment>
<evidence type="ECO:0000256" key="12">
    <source>
        <dbReference type="ARBA" id="ARBA00047899"/>
    </source>
</evidence>
<feature type="compositionally biased region" description="Basic and acidic residues" evidence="14">
    <location>
        <begin position="14"/>
        <end position="24"/>
    </location>
</feature>
<dbReference type="InterPro" id="IPR047117">
    <property type="entry name" value="PERK1-13-like"/>
</dbReference>
<evidence type="ECO:0000256" key="6">
    <source>
        <dbReference type="ARBA" id="ARBA00022692"/>
    </source>
</evidence>
<evidence type="ECO:0000256" key="4">
    <source>
        <dbReference type="ARBA" id="ARBA00022527"/>
    </source>
</evidence>
<dbReference type="AlphaFoldDB" id="A0A6A6NDF3"/>
<dbReference type="GO" id="GO:0005524">
    <property type="term" value="F:ATP binding"/>
    <property type="evidence" value="ECO:0007669"/>
    <property type="project" value="UniProtKB-KW"/>
</dbReference>
<protein>
    <recommendedName>
        <fullName evidence="2">non-specific serine/threonine protein kinase</fullName>
        <ecNumber evidence="2">2.7.11.1</ecNumber>
    </recommendedName>
</protein>
<dbReference type="InterPro" id="IPR011009">
    <property type="entry name" value="Kinase-like_dom_sf"/>
</dbReference>
<comment type="catalytic activity">
    <reaction evidence="12">
        <text>L-threonyl-[protein] + ATP = O-phospho-L-threonyl-[protein] + ADP + H(+)</text>
        <dbReference type="Rhea" id="RHEA:46608"/>
        <dbReference type="Rhea" id="RHEA-COMP:11060"/>
        <dbReference type="Rhea" id="RHEA-COMP:11605"/>
        <dbReference type="ChEBI" id="CHEBI:15378"/>
        <dbReference type="ChEBI" id="CHEBI:30013"/>
        <dbReference type="ChEBI" id="CHEBI:30616"/>
        <dbReference type="ChEBI" id="CHEBI:61977"/>
        <dbReference type="ChEBI" id="CHEBI:456216"/>
        <dbReference type="EC" id="2.7.11.1"/>
    </reaction>
</comment>
<keyword evidence="16" id="KW-1185">Reference proteome</keyword>
<evidence type="ECO:0000256" key="13">
    <source>
        <dbReference type="ARBA" id="ARBA00048679"/>
    </source>
</evidence>
<dbReference type="GO" id="GO:0004674">
    <property type="term" value="F:protein serine/threonine kinase activity"/>
    <property type="evidence" value="ECO:0007669"/>
    <property type="project" value="UniProtKB-KW"/>
</dbReference>
<keyword evidence="4" id="KW-0723">Serine/threonine-protein kinase</keyword>
<name>A0A6A6NDF3_HEVBR</name>
<feature type="compositionally biased region" description="Polar residues" evidence="14">
    <location>
        <begin position="27"/>
        <end position="36"/>
    </location>
</feature>
<sequence>MASCLGCCFGNTSTDKHRSTDKIDGGSTLSALQPVSSPDHAPVIGQTESSSIVQDQENQDGGSTLPALQPVSSPHHAPVIGQTESSSVVQDKENQDPEYDPLQRVSEKSDVYSYGVVLLELITGRKPQDAHSNIIEWARLRIVSALSGGIYHALVDSKLDSKLASYETKEMERMISCAAASVYKSSKLRPRMKDIIGVLNGTTPPEQIWNSEDNAFLSG</sequence>
<evidence type="ECO:0000256" key="14">
    <source>
        <dbReference type="SAM" id="MobiDB-lite"/>
    </source>
</evidence>
<comment type="subcellular location">
    <subcellularLocation>
        <location evidence="1">Cell membrane</location>
        <topology evidence="1">Single-pass membrane protein</topology>
    </subcellularLocation>
</comment>
<keyword evidence="6" id="KW-0812">Transmembrane</keyword>
<evidence type="ECO:0000256" key="10">
    <source>
        <dbReference type="ARBA" id="ARBA00022989"/>
    </source>
</evidence>
<dbReference type="Gene3D" id="1.10.510.10">
    <property type="entry name" value="Transferase(Phosphotransferase) domain 1"/>
    <property type="match status" value="1"/>
</dbReference>
<evidence type="ECO:0000313" key="15">
    <source>
        <dbReference type="EMBL" id="KAF2322783.1"/>
    </source>
</evidence>
<evidence type="ECO:0000256" key="3">
    <source>
        <dbReference type="ARBA" id="ARBA00022475"/>
    </source>
</evidence>
<evidence type="ECO:0000256" key="8">
    <source>
        <dbReference type="ARBA" id="ARBA00022777"/>
    </source>
</evidence>
<evidence type="ECO:0000256" key="1">
    <source>
        <dbReference type="ARBA" id="ARBA00004162"/>
    </source>
</evidence>
<keyword evidence="11" id="KW-0472">Membrane</keyword>
<feature type="compositionally biased region" description="Polar residues" evidence="14">
    <location>
        <begin position="46"/>
        <end position="62"/>
    </location>
</feature>
<gene>
    <name evidence="15" type="ORF">GH714_030681</name>
</gene>
<evidence type="ECO:0000256" key="7">
    <source>
        <dbReference type="ARBA" id="ARBA00022741"/>
    </source>
</evidence>
<dbReference type="EMBL" id="JAAGAX010000002">
    <property type="protein sequence ID" value="KAF2322783.1"/>
    <property type="molecule type" value="Genomic_DNA"/>
</dbReference>
<proteinExistence type="predicted"/>
<accession>A0A6A6NDF3</accession>
<keyword evidence="3" id="KW-1003">Cell membrane</keyword>
<organism evidence="15 16">
    <name type="scientific">Hevea brasiliensis</name>
    <name type="common">Para rubber tree</name>
    <name type="synonym">Siphonia brasiliensis</name>
    <dbReference type="NCBI Taxonomy" id="3981"/>
    <lineage>
        <taxon>Eukaryota</taxon>
        <taxon>Viridiplantae</taxon>
        <taxon>Streptophyta</taxon>
        <taxon>Embryophyta</taxon>
        <taxon>Tracheophyta</taxon>
        <taxon>Spermatophyta</taxon>
        <taxon>Magnoliopsida</taxon>
        <taxon>eudicotyledons</taxon>
        <taxon>Gunneridae</taxon>
        <taxon>Pentapetalae</taxon>
        <taxon>rosids</taxon>
        <taxon>fabids</taxon>
        <taxon>Malpighiales</taxon>
        <taxon>Euphorbiaceae</taxon>
        <taxon>Crotonoideae</taxon>
        <taxon>Micrandreae</taxon>
        <taxon>Hevea</taxon>
    </lineage>
</organism>
<evidence type="ECO:0000256" key="2">
    <source>
        <dbReference type="ARBA" id="ARBA00012513"/>
    </source>
</evidence>
<dbReference type="PANTHER" id="PTHR47982:SF40">
    <property type="entry name" value="NON-SPECIFIC SERINE_THREONINE PROTEIN KINASE"/>
    <property type="match status" value="1"/>
</dbReference>
<evidence type="ECO:0000256" key="5">
    <source>
        <dbReference type="ARBA" id="ARBA00022679"/>
    </source>
</evidence>
<keyword evidence="8" id="KW-0418">Kinase</keyword>
<dbReference type="Proteomes" id="UP000467840">
    <property type="component" value="Chromosome 11"/>
</dbReference>
<keyword evidence="7" id="KW-0547">Nucleotide-binding</keyword>
<evidence type="ECO:0000313" key="16">
    <source>
        <dbReference type="Proteomes" id="UP000467840"/>
    </source>
</evidence>